<dbReference type="RefSeq" id="WP_386729361.1">
    <property type="nucleotide sequence ID" value="NZ_JBHSTP010000001.1"/>
</dbReference>
<dbReference type="Pfam" id="PF13649">
    <property type="entry name" value="Methyltransf_25"/>
    <property type="match status" value="1"/>
</dbReference>
<keyword evidence="2" id="KW-0489">Methyltransferase</keyword>
<organism evidence="2 3">
    <name type="scientific">Luethyella okanaganae</name>
    <dbReference type="NCBI Taxonomy" id="69372"/>
    <lineage>
        <taxon>Bacteria</taxon>
        <taxon>Bacillati</taxon>
        <taxon>Actinomycetota</taxon>
        <taxon>Actinomycetes</taxon>
        <taxon>Micrococcales</taxon>
        <taxon>Microbacteriaceae</taxon>
        <taxon>Luethyella</taxon>
    </lineage>
</organism>
<keyword evidence="3" id="KW-1185">Reference proteome</keyword>
<dbReference type="EMBL" id="JBHSTP010000001">
    <property type="protein sequence ID" value="MFC6355898.1"/>
    <property type="molecule type" value="Genomic_DNA"/>
</dbReference>
<evidence type="ECO:0000313" key="2">
    <source>
        <dbReference type="EMBL" id="MFC6355898.1"/>
    </source>
</evidence>
<keyword evidence="2" id="KW-0808">Transferase</keyword>
<dbReference type="GO" id="GO:0008168">
    <property type="term" value="F:methyltransferase activity"/>
    <property type="evidence" value="ECO:0007669"/>
    <property type="project" value="UniProtKB-KW"/>
</dbReference>
<dbReference type="InterPro" id="IPR029063">
    <property type="entry name" value="SAM-dependent_MTases_sf"/>
</dbReference>
<dbReference type="InterPro" id="IPR041698">
    <property type="entry name" value="Methyltransf_25"/>
</dbReference>
<reference evidence="3" key="1">
    <citation type="journal article" date="2019" name="Int. J. Syst. Evol. Microbiol.">
        <title>The Global Catalogue of Microorganisms (GCM) 10K type strain sequencing project: providing services to taxonomists for standard genome sequencing and annotation.</title>
        <authorList>
            <consortium name="The Broad Institute Genomics Platform"/>
            <consortium name="The Broad Institute Genome Sequencing Center for Infectious Disease"/>
            <person name="Wu L."/>
            <person name="Ma J."/>
        </authorList>
    </citation>
    <scope>NUCLEOTIDE SEQUENCE [LARGE SCALE GENOMIC DNA]</scope>
    <source>
        <strain evidence="3">CCUG 43304</strain>
    </source>
</reference>
<comment type="caution">
    <text evidence="2">The sequence shown here is derived from an EMBL/GenBank/DDBJ whole genome shotgun (WGS) entry which is preliminary data.</text>
</comment>
<name>A0ABW1VGB4_9MICO</name>
<dbReference type="SUPFAM" id="SSF53335">
    <property type="entry name" value="S-adenosyl-L-methionine-dependent methyltransferases"/>
    <property type="match status" value="1"/>
</dbReference>
<protein>
    <submittedName>
        <fullName evidence="2">Class I SAM-dependent methyltransferase</fullName>
        <ecNumber evidence="2">2.1.-.-</ecNumber>
    </submittedName>
</protein>
<sequence length="241" mass="26599">MRDHYEELAEFHDLFMDGPWNRIRPALADAFSRVGVSERILDLGAGTGIGSRILAACTAARIVAVEPSHVMRAVLTARIADDPALASRVSIIAGRLPDALETMKAPFAGFVCAHMLGHLSADDREATFRHLAKILRPRACGIITIEPGRDPAEPEAELVQERRIGDYRYIARYLPSSETHRYVSEYTVLDGDQVLRSERFAGDWEALPLATLNAELSQVGLRAERGFPGTALVRRIDEVDP</sequence>
<feature type="domain" description="Methyltransferase" evidence="1">
    <location>
        <begin position="40"/>
        <end position="137"/>
    </location>
</feature>
<dbReference type="Proteomes" id="UP001596306">
    <property type="component" value="Unassembled WGS sequence"/>
</dbReference>
<evidence type="ECO:0000259" key="1">
    <source>
        <dbReference type="Pfam" id="PF13649"/>
    </source>
</evidence>
<dbReference type="Gene3D" id="3.40.50.150">
    <property type="entry name" value="Vaccinia Virus protein VP39"/>
    <property type="match status" value="1"/>
</dbReference>
<gene>
    <name evidence="2" type="ORF">ACFQB0_07235</name>
</gene>
<proteinExistence type="predicted"/>
<evidence type="ECO:0000313" key="3">
    <source>
        <dbReference type="Proteomes" id="UP001596306"/>
    </source>
</evidence>
<accession>A0ABW1VGB4</accession>
<dbReference type="GO" id="GO:0032259">
    <property type="term" value="P:methylation"/>
    <property type="evidence" value="ECO:0007669"/>
    <property type="project" value="UniProtKB-KW"/>
</dbReference>
<dbReference type="EC" id="2.1.-.-" evidence="2"/>
<dbReference type="CDD" id="cd02440">
    <property type="entry name" value="AdoMet_MTases"/>
    <property type="match status" value="1"/>
</dbReference>